<proteinExistence type="predicted"/>
<reference evidence="1" key="1">
    <citation type="submission" date="2020-03" db="EMBL/GenBank/DDBJ databases">
        <title>The deep terrestrial virosphere.</title>
        <authorList>
            <person name="Holmfeldt K."/>
            <person name="Nilsson E."/>
            <person name="Simone D."/>
            <person name="Lopez-Fernandez M."/>
            <person name="Wu X."/>
            <person name="de Brujin I."/>
            <person name="Lundin D."/>
            <person name="Andersson A."/>
            <person name="Bertilsson S."/>
            <person name="Dopson M."/>
        </authorList>
    </citation>
    <scope>NUCLEOTIDE SEQUENCE</scope>
    <source>
        <strain evidence="1">MM415A06790</strain>
        <strain evidence="2">MM415B07870</strain>
    </source>
</reference>
<accession>A0A6M3JHU1</accession>
<evidence type="ECO:0000313" key="1">
    <source>
        <dbReference type="EMBL" id="QJA68427.1"/>
    </source>
</evidence>
<dbReference type="EMBL" id="MT141616">
    <property type="protein sequence ID" value="QJA68427.1"/>
    <property type="molecule type" value="Genomic_DNA"/>
</dbReference>
<name>A0A6M3JHU1_9ZZZZ</name>
<evidence type="ECO:0000313" key="2">
    <source>
        <dbReference type="EMBL" id="QJA96615.1"/>
    </source>
</evidence>
<dbReference type="AlphaFoldDB" id="A0A6M3JHU1"/>
<sequence>MDGKMLYWWQMLSEDEQNILITLLYKLDLQDYVEMDKDGKIIKLLN</sequence>
<dbReference type="EMBL" id="MT143417">
    <property type="protein sequence ID" value="QJA96615.1"/>
    <property type="molecule type" value="Genomic_DNA"/>
</dbReference>
<organism evidence="1">
    <name type="scientific">viral metagenome</name>
    <dbReference type="NCBI Taxonomy" id="1070528"/>
    <lineage>
        <taxon>unclassified sequences</taxon>
        <taxon>metagenomes</taxon>
        <taxon>organismal metagenomes</taxon>
    </lineage>
</organism>
<protein>
    <submittedName>
        <fullName evidence="1">Uncharacterized protein</fullName>
    </submittedName>
</protein>
<gene>
    <name evidence="1" type="ORF">MM415A06790_0007</name>
    <name evidence="2" type="ORF">MM415B07870_0007</name>
</gene>